<dbReference type="FunFam" id="1.10.1200.10:FF:000005">
    <property type="entry name" value="Nonribosomal peptide synthetase 1"/>
    <property type="match status" value="1"/>
</dbReference>
<evidence type="ECO:0000313" key="7">
    <source>
        <dbReference type="Proteomes" id="UP000198919"/>
    </source>
</evidence>
<dbReference type="InterPro" id="IPR009081">
    <property type="entry name" value="PP-bd_ACP"/>
</dbReference>
<dbReference type="PROSITE" id="PS00455">
    <property type="entry name" value="AMP_BINDING"/>
    <property type="match status" value="1"/>
</dbReference>
<evidence type="ECO:0000313" key="5">
    <source>
        <dbReference type="EMBL" id="PHM44694.1"/>
    </source>
</evidence>
<organism evidence="6 7">
    <name type="scientific">Xenorhabdus mauleonii</name>
    <dbReference type="NCBI Taxonomy" id="351675"/>
    <lineage>
        <taxon>Bacteria</taxon>
        <taxon>Pseudomonadati</taxon>
        <taxon>Pseudomonadota</taxon>
        <taxon>Gammaproteobacteria</taxon>
        <taxon>Enterobacterales</taxon>
        <taxon>Morganellaceae</taxon>
        <taxon>Xenorhabdus</taxon>
    </lineage>
</organism>
<keyword evidence="8" id="KW-1185">Reference proteome</keyword>
<dbReference type="PANTHER" id="PTHR45398:SF1">
    <property type="entry name" value="ENZYME, PUTATIVE (JCVI)-RELATED"/>
    <property type="match status" value="1"/>
</dbReference>
<reference evidence="6" key="1">
    <citation type="submission" date="2016-10" db="EMBL/GenBank/DDBJ databases">
        <authorList>
            <person name="de Groot N.N."/>
        </authorList>
    </citation>
    <scope>NUCLEOTIDE SEQUENCE [LARGE SCALE GENOMIC DNA]</scope>
    <source>
        <strain evidence="6">DSM 17908</strain>
    </source>
</reference>
<dbReference type="NCBIfam" id="TIGR01733">
    <property type="entry name" value="AA-adenyl-dom"/>
    <property type="match status" value="1"/>
</dbReference>
<comment type="cofactor">
    <cofactor evidence="1">
        <name>pantetheine 4'-phosphate</name>
        <dbReference type="ChEBI" id="CHEBI:47942"/>
    </cofactor>
</comment>
<dbReference type="Gene3D" id="3.30.300.30">
    <property type="match status" value="1"/>
</dbReference>
<protein>
    <submittedName>
        <fullName evidence="5 6">Peptide synthase</fullName>
    </submittedName>
</protein>
<dbReference type="Proteomes" id="UP000198919">
    <property type="component" value="Unassembled WGS sequence"/>
</dbReference>
<dbReference type="Pfam" id="PF00550">
    <property type="entry name" value="PP-binding"/>
    <property type="match status" value="1"/>
</dbReference>
<dbReference type="SUPFAM" id="SSF52777">
    <property type="entry name" value="CoA-dependent acyltransferases"/>
    <property type="match status" value="5"/>
</dbReference>
<dbReference type="InterPro" id="IPR045851">
    <property type="entry name" value="AMP-bd_C_sf"/>
</dbReference>
<dbReference type="InterPro" id="IPR000873">
    <property type="entry name" value="AMP-dep_synth/lig_dom"/>
</dbReference>
<evidence type="ECO:0000256" key="1">
    <source>
        <dbReference type="ARBA" id="ARBA00001957"/>
    </source>
</evidence>
<dbReference type="GO" id="GO:0003824">
    <property type="term" value="F:catalytic activity"/>
    <property type="evidence" value="ECO:0007669"/>
    <property type="project" value="InterPro"/>
</dbReference>
<evidence type="ECO:0000256" key="2">
    <source>
        <dbReference type="ARBA" id="ARBA00022450"/>
    </source>
</evidence>
<dbReference type="CDD" id="cd05930">
    <property type="entry name" value="A_NRPS"/>
    <property type="match status" value="1"/>
</dbReference>
<dbReference type="InterPro" id="IPR023213">
    <property type="entry name" value="CAT-like_dom_sf"/>
</dbReference>
<dbReference type="InterPro" id="IPR010071">
    <property type="entry name" value="AA_adenyl_dom"/>
</dbReference>
<evidence type="ECO:0000313" key="6">
    <source>
        <dbReference type="EMBL" id="SFJ64465.1"/>
    </source>
</evidence>
<evidence type="ECO:0000256" key="3">
    <source>
        <dbReference type="ARBA" id="ARBA00022553"/>
    </source>
</evidence>
<name>A0A1I3T0K1_9GAMM</name>
<keyword evidence="3" id="KW-0597">Phosphoprotein</keyword>
<dbReference type="PANTHER" id="PTHR45398">
    <property type="match status" value="1"/>
</dbReference>
<dbReference type="EMBL" id="NITY01000005">
    <property type="protein sequence ID" value="PHM44694.1"/>
    <property type="molecule type" value="Genomic_DNA"/>
</dbReference>
<dbReference type="SUPFAM" id="SSF47336">
    <property type="entry name" value="ACP-like"/>
    <property type="match status" value="1"/>
</dbReference>
<dbReference type="STRING" id="351675.SAMN05421680_112101"/>
<dbReference type="EMBL" id="FORG01000012">
    <property type="protein sequence ID" value="SFJ64465.1"/>
    <property type="molecule type" value="Genomic_DNA"/>
</dbReference>
<dbReference type="Proteomes" id="UP000224607">
    <property type="component" value="Unassembled WGS sequence"/>
</dbReference>
<dbReference type="Gene3D" id="3.30.559.30">
    <property type="entry name" value="Nonribosomal peptide synthetase, condensation domain"/>
    <property type="match status" value="3"/>
</dbReference>
<feature type="domain" description="Carrier" evidence="4">
    <location>
        <begin position="739"/>
        <end position="813"/>
    </location>
</feature>
<dbReference type="SUPFAM" id="SSF56801">
    <property type="entry name" value="Acetyl-CoA synthetase-like"/>
    <property type="match status" value="1"/>
</dbReference>
<dbReference type="Pfam" id="PF00668">
    <property type="entry name" value="Condensation"/>
    <property type="match status" value="2"/>
</dbReference>
<gene>
    <name evidence="6" type="ORF">SAMN05421680_112101</name>
    <name evidence="5" type="ORF">Xmau_01870</name>
</gene>
<dbReference type="InterPro" id="IPR036736">
    <property type="entry name" value="ACP-like_sf"/>
</dbReference>
<dbReference type="Gene3D" id="2.30.38.10">
    <property type="entry name" value="Luciferase, Domain 3"/>
    <property type="match status" value="1"/>
</dbReference>
<proteinExistence type="predicted"/>
<dbReference type="InterPro" id="IPR025110">
    <property type="entry name" value="AMP-bd_C"/>
</dbReference>
<dbReference type="PROSITE" id="PS50075">
    <property type="entry name" value="CARRIER"/>
    <property type="match status" value="1"/>
</dbReference>
<reference evidence="5 8" key="3">
    <citation type="journal article" date="2017" name="Nat. Microbiol.">
        <title>Natural product diversity associated with the nematode symbionts Photorhabdus and Xenorhabdus.</title>
        <authorList>
            <person name="Tobias N.J."/>
            <person name="Wolff H."/>
            <person name="Djahanschiri B."/>
            <person name="Grundmann F."/>
            <person name="Kronenwerth M."/>
            <person name="Shi Y.M."/>
            <person name="Simonyi S."/>
            <person name="Grun P."/>
            <person name="Shapiro-Ilan D."/>
            <person name="Pidot S.J."/>
            <person name="Stinear T.P."/>
            <person name="Ebersberger I."/>
            <person name="Bode H.B."/>
        </authorList>
    </citation>
    <scope>NUCLEOTIDE SEQUENCE [LARGE SCALE GENOMIC DNA]</scope>
    <source>
        <strain evidence="5 8">DSM 17908</strain>
    </source>
</reference>
<dbReference type="Gene3D" id="3.40.50.980">
    <property type="match status" value="2"/>
</dbReference>
<dbReference type="Gene3D" id="1.10.1200.10">
    <property type="entry name" value="ACP-like"/>
    <property type="match status" value="1"/>
</dbReference>
<dbReference type="InterPro" id="IPR020845">
    <property type="entry name" value="AMP-binding_CS"/>
</dbReference>
<accession>A0A1I3T0K1</accession>
<dbReference type="Pfam" id="PF13193">
    <property type="entry name" value="AMP-binding_C"/>
    <property type="match status" value="1"/>
</dbReference>
<dbReference type="Pfam" id="PF00501">
    <property type="entry name" value="AMP-binding"/>
    <property type="match status" value="1"/>
</dbReference>
<keyword evidence="2" id="KW-0596">Phosphopantetheine</keyword>
<dbReference type="RefSeq" id="WP_169924684.1">
    <property type="nucleotide sequence ID" value="NZ_CAWNQB010000045.1"/>
</dbReference>
<evidence type="ECO:0000259" key="4">
    <source>
        <dbReference type="PROSITE" id="PS50075"/>
    </source>
</evidence>
<sequence length="1677" mass="186703">MTTMKLIDREYWMKQADDLTKAATATADIFSDREGPLVSERCLLSGAVTDRFKRITGNSDLLTWSILAAATSIALRRIGGVSSVVLHINTEQGHRLPVLLTIPPAVTFREWLGNVRRVTAAAIEHGSVDKALLTQFLGHLRPIVINGERPEMGIAIELDNGVISVSGTSAAAQTLNQLATGIAALLSKGLFDLDIRLNNMTIVDEAMQTKLLTEFNLPPDYGSGKSFYQLVVEQVESNPSAIALRDETESLTYWELFQLASSVALRLKKAGISADDIVALSAPRSVRYIAVATGILFSGGAYLPIDPTLPQARQMHMLKHAKALIADHVVDMSQIILFSFSELSFQNSVLAEDINLFKQQLIEPLPSELAYVIFTSGSTGLPKGVGIEHRSFLNLLTFRVQNCELKLGATLPQTAPISFDISVWQMFTGLTAGATVSIVSDDVVKDPQVLIQYIIEQQFEYIELVPSLIAVILDILEQSVSLKMRVQQQLRGMISTGEVLSTELARRWHQCMPMVALLNAYGPAECTDDVTQGKVGEQFDGLYCPVGAPLPNVTIYVLDKDFQLVPPMVGGEIFIGGPNVGRGYIGSNRLTAAAFLPDPFISIPGARMYRTGDRGRWRNEGVLECFGRADNQVKIRGRRVELGEIEAVLASHPDIAMCAVELVDMGGFEQLSAFVTKLNDAAADAKSLSAFLSKQLPDYMVPSKFYFLDALLCNANGKVDRNQLKALAKQQPESTSYVAPQTKLEQQLCDLWCKYLKLEKVSITEDFFALGGDSIIGIRLMHEVGSLGINLRPRHLLEYPTIASLAKLANAKGEMVVNSTLQIERAPLTPIQQWFFDQQFSEQHHWNQSHVISAKEQLDAETLSLAIKMLVEHHDQLRVCFPREGEQHYQALNAIHDDLLWMAEADCSDETIANRAHASLSIEKGPLLRVVMLDDFRILLTLHHLIVDQVSWQILLEDLEMAYQSIIQKVTPRLPRKSTQYLYWSQQQAAIPPQILPPLRPTTPIDVVQVNSNIGNFYGNRSVVEVNLSESETQYIQEIAALVPNGGMPAVLLTGLANSIAAAQGCGQLLIELEGHGRQEENESIDVMRTVGWFTTIAPFVLPINSTVTVLEVTTAMIEASPYIKAHLQQFYVMPENLKIGFNYLGRFNTKQQSDGFFSIEEDIGMRRAAISQRPLEWEINAAIVDGKLVITLEYVPFRHNETAINTLLAKWRSALTKVKHAPNGLSDLAPLAPAQHAFFERDNPNENYCNHGVLLTLSRPLSLATIEHSASVLLERFPILGASFVATELGRWQGINPQARIAVEQFELQQLSPDSLSQKITELANLGHESLDLLNGPICRIQFYQTAHNLPDKLLIIVHHLVVDPYSWDLITEDLAALLEGTELHKLKDPTTSYFAWARRLHRLVQDDPERFGIHYWLSQPYEQAQQLVNTNAIGIEANMVEQITILNEVQTRQFLRPSEHSQLPVLARLLTLLARSLERHFPSSANNILIELGGHGREDLFDDVDLGRTVGWFTCGFPFLLPFSMGRNFAEHVTEVAQLLDEVPSRGFGFEVLRYLSANSQIAEKLKAIPRPQLRLDFEGELLFLNTHDESVTNPLFIDITTDGTGYWKPLSTPMDYLLSFNISVNDGVMEIRAQFAADVVPTAQIKTVLAEFNEQITQNNQYENTNEYARDELP</sequence>
<evidence type="ECO:0000313" key="8">
    <source>
        <dbReference type="Proteomes" id="UP000224607"/>
    </source>
</evidence>
<dbReference type="InterPro" id="IPR001242">
    <property type="entry name" value="Condensation_dom"/>
</dbReference>
<dbReference type="Gene3D" id="3.30.559.10">
    <property type="entry name" value="Chloramphenicol acetyltransferase-like domain"/>
    <property type="match status" value="2"/>
</dbReference>
<reference evidence="7" key="2">
    <citation type="submission" date="2016-10" db="EMBL/GenBank/DDBJ databases">
        <authorList>
            <person name="Varghese N."/>
            <person name="Submissions S."/>
        </authorList>
    </citation>
    <scope>NUCLEOTIDE SEQUENCE [LARGE SCALE GENOMIC DNA]</scope>
    <source>
        <strain evidence="7">DSM 17908</strain>
    </source>
</reference>